<dbReference type="Proteomes" id="UP001146793">
    <property type="component" value="Unassembled WGS sequence"/>
</dbReference>
<dbReference type="CDD" id="cd18186">
    <property type="entry name" value="BTB_POZ_ZBTB_KLHL-like"/>
    <property type="match status" value="1"/>
</dbReference>
<dbReference type="EMBL" id="JANTQA010000012">
    <property type="protein sequence ID" value="KAJ3449194.1"/>
    <property type="molecule type" value="Genomic_DNA"/>
</dbReference>
<evidence type="ECO:0000313" key="6">
    <source>
        <dbReference type="EMBL" id="KAJ3449194.1"/>
    </source>
</evidence>
<evidence type="ECO:0000256" key="4">
    <source>
        <dbReference type="SAM" id="MobiDB-lite"/>
    </source>
</evidence>
<dbReference type="PROSITE" id="PS50097">
    <property type="entry name" value="BTB"/>
    <property type="match status" value="1"/>
</dbReference>
<dbReference type="PROSITE" id="PS50297">
    <property type="entry name" value="ANK_REP_REGION"/>
    <property type="match status" value="4"/>
</dbReference>
<name>A0AAV8A6M1_9EUKA</name>
<keyword evidence="2 3" id="KW-0040">ANK repeat</keyword>
<dbReference type="AlphaFoldDB" id="A0AAV8A6M1"/>
<protein>
    <submittedName>
        <fullName evidence="6">Ankyrin repeat-containing protein</fullName>
    </submittedName>
</protein>
<dbReference type="InterPro" id="IPR011333">
    <property type="entry name" value="SKP1/BTB/POZ_sf"/>
</dbReference>
<evidence type="ECO:0000256" key="2">
    <source>
        <dbReference type="ARBA" id="ARBA00023043"/>
    </source>
</evidence>
<reference evidence="6" key="1">
    <citation type="submission" date="2022-08" db="EMBL/GenBank/DDBJ databases">
        <title>Novel sulphate-reducing endosymbionts in the free-living metamonad Anaeramoeba.</title>
        <authorList>
            <person name="Jerlstrom-Hultqvist J."/>
            <person name="Cepicka I."/>
            <person name="Gallot-Lavallee L."/>
            <person name="Salas-Leiva D."/>
            <person name="Curtis B.A."/>
            <person name="Zahonova K."/>
            <person name="Pipaliya S."/>
            <person name="Dacks J."/>
            <person name="Roger A.J."/>
        </authorList>
    </citation>
    <scope>NUCLEOTIDE SEQUENCE</scope>
    <source>
        <strain evidence="6">Busselton2</strain>
    </source>
</reference>
<dbReference type="Gene3D" id="1.25.40.20">
    <property type="entry name" value="Ankyrin repeat-containing domain"/>
    <property type="match status" value="2"/>
</dbReference>
<evidence type="ECO:0000256" key="3">
    <source>
        <dbReference type="PROSITE-ProRule" id="PRU00023"/>
    </source>
</evidence>
<feature type="compositionally biased region" description="Basic residues" evidence="4">
    <location>
        <begin position="398"/>
        <end position="413"/>
    </location>
</feature>
<dbReference type="Pfam" id="PF12796">
    <property type="entry name" value="Ank_2"/>
    <property type="match status" value="4"/>
</dbReference>
<dbReference type="InterPro" id="IPR000210">
    <property type="entry name" value="BTB/POZ_dom"/>
</dbReference>
<dbReference type="PANTHER" id="PTHR24198:SF165">
    <property type="entry name" value="ANKYRIN REPEAT-CONTAINING PROTEIN-RELATED"/>
    <property type="match status" value="1"/>
</dbReference>
<dbReference type="SUPFAM" id="SSF54695">
    <property type="entry name" value="POZ domain"/>
    <property type="match status" value="1"/>
</dbReference>
<feature type="repeat" description="ANK" evidence="3">
    <location>
        <begin position="579"/>
        <end position="612"/>
    </location>
</feature>
<feature type="repeat" description="ANK" evidence="3">
    <location>
        <begin position="200"/>
        <end position="233"/>
    </location>
</feature>
<dbReference type="SUPFAM" id="SSF48403">
    <property type="entry name" value="Ankyrin repeat"/>
    <property type="match status" value="2"/>
</dbReference>
<feature type="domain" description="BTB" evidence="5">
    <location>
        <begin position="807"/>
        <end position="873"/>
    </location>
</feature>
<dbReference type="PANTHER" id="PTHR24198">
    <property type="entry name" value="ANKYRIN REPEAT AND PROTEIN KINASE DOMAIN-CONTAINING PROTEIN"/>
    <property type="match status" value="1"/>
</dbReference>
<evidence type="ECO:0000313" key="7">
    <source>
        <dbReference type="Proteomes" id="UP001146793"/>
    </source>
</evidence>
<dbReference type="InterPro" id="IPR036770">
    <property type="entry name" value="Ankyrin_rpt-contain_sf"/>
</dbReference>
<dbReference type="SMART" id="SM00225">
    <property type="entry name" value="BTB"/>
    <property type="match status" value="1"/>
</dbReference>
<gene>
    <name evidence="6" type="ORF">M0812_05339</name>
</gene>
<feature type="repeat" description="ANK" evidence="3">
    <location>
        <begin position="546"/>
        <end position="578"/>
    </location>
</feature>
<feature type="repeat" description="ANK" evidence="3">
    <location>
        <begin position="512"/>
        <end position="545"/>
    </location>
</feature>
<dbReference type="InterPro" id="IPR002110">
    <property type="entry name" value="Ankyrin_rpt"/>
</dbReference>
<comment type="caution">
    <text evidence="6">The sequence shown here is derived from an EMBL/GenBank/DDBJ whole genome shotgun (WGS) entry which is preliminary data.</text>
</comment>
<feature type="repeat" description="ANK" evidence="3">
    <location>
        <begin position="30"/>
        <end position="63"/>
    </location>
</feature>
<keyword evidence="1" id="KW-0677">Repeat</keyword>
<accession>A0AAV8A6M1</accession>
<feature type="repeat" description="ANK" evidence="3">
    <location>
        <begin position="131"/>
        <end position="164"/>
    </location>
</feature>
<dbReference type="SMART" id="SM00248">
    <property type="entry name" value="ANK"/>
    <property type="match status" value="13"/>
</dbReference>
<sequence length="909" mass="104882">MKAPHRLLKTLKKNPSPQTLQKALKKYTYDLNQALLYAIDNKSSVGIIRLLIETGAKINYKDSNNDTPLNHALRVCSSSEVIKFLLECGSDPKRKNFTGKSSLYLSIEYENPVSVLSSLFVKENVNIRLRLGSTPLHCSSKCGSSSEVVNFLLKLGSDPKLFTENGSLPLHLAVQHNAPLETIALLIKAYKKGINTPAKYQRTTLHLACQSESDPRVIEKLLQMGAKCNTKDRFGKTPFQLLMKNKPKLRSVKLLIEAGAQFTDLDTDNNSCLHLLSSQKNANLKVLKYLLKFEIDLNTKNSFGLTCLHLAIMEKLGLEYIFLLIVNGADITITTPRNHHCFSLAVISRNSQEVLQFFANQKKMYKKLFRFQKKLHKEKNLKKKKRRKLLKKMEKEKEKKKKKKKKKNKRMKKIHKIKKIKTIKKIKNIQRIKNIKNLKNIKKIKKFKIKQKKQFKCKYRVQKKIKRKKINFNILDHKGYNSLHLLCKYRAEPGIIKLLIKNKANINQLCSEGYSPLLLTVLNQPRYKIIKLLVEKGANIHQLDPEGNNCLHICCKKNNLEIIKYFLDQGLDPNSKNANFSTPLQTSIISNNDLSIIKSLLKAGGDLNSVDKFSHNSLELSILSRVKSEIILYLLQIEGINLYVKNKNDRSVLDLAIRGKFETQVLLNMIEKGISYNNDFIKDILPSDSEIFKIIKSANSLCHDMLKLFKRQEKTDLIINGIKAHKLIIELRLETNHNLVQNILEKNYNDKQTEIFLKWVYDGQINENIKLITQIGKHFPSIDIISKSLRKGIVKDLKRLYQQKKNKDFSIIIGEKIINVNKLILQARSETFRGMLINVTDNSKGVHDYTGMSSTALEKIFEFISCDCFEINSTNQETIDEINQFIDYYQLNEFSRIEWIFENNLINFF</sequence>
<organism evidence="6 7">
    <name type="scientific">Anaeramoeba flamelloides</name>
    <dbReference type="NCBI Taxonomy" id="1746091"/>
    <lineage>
        <taxon>Eukaryota</taxon>
        <taxon>Metamonada</taxon>
        <taxon>Anaeramoebidae</taxon>
        <taxon>Anaeramoeba</taxon>
    </lineage>
</organism>
<dbReference type="Pfam" id="PF00651">
    <property type="entry name" value="BTB"/>
    <property type="match status" value="1"/>
</dbReference>
<dbReference type="Gene3D" id="3.30.710.10">
    <property type="entry name" value="Potassium Channel Kv1.1, Chain A"/>
    <property type="match status" value="1"/>
</dbReference>
<dbReference type="PROSITE" id="PS50088">
    <property type="entry name" value="ANK_REPEAT"/>
    <property type="match status" value="6"/>
</dbReference>
<proteinExistence type="predicted"/>
<evidence type="ECO:0000259" key="5">
    <source>
        <dbReference type="PROSITE" id="PS50097"/>
    </source>
</evidence>
<evidence type="ECO:0000256" key="1">
    <source>
        <dbReference type="ARBA" id="ARBA00022737"/>
    </source>
</evidence>
<feature type="region of interest" description="Disordered" evidence="4">
    <location>
        <begin position="393"/>
        <end position="413"/>
    </location>
</feature>